<protein>
    <recommendedName>
        <fullName evidence="3">DUF1289 domain-containing protein</fullName>
    </recommendedName>
</protein>
<gene>
    <name evidence="1" type="ORF">NOF53_11875</name>
</gene>
<organism evidence="1 2">
    <name type="scientific">Rhodococcus tibetensis</name>
    <dbReference type="NCBI Taxonomy" id="2965064"/>
    <lineage>
        <taxon>Bacteria</taxon>
        <taxon>Bacillati</taxon>
        <taxon>Actinomycetota</taxon>
        <taxon>Actinomycetes</taxon>
        <taxon>Mycobacteriales</taxon>
        <taxon>Nocardiaceae</taxon>
        <taxon>Rhodococcus</taxon>
    </lineage>
</organism>
<comment type="caution">
    <text evidence="1">The sequence shown here is derived from an EMBL/GenBank/DDBJ whole genome shotgun (WGS) entry which is preliminary data.</text>
</comment>
<sequence length="65" mass="6916">MTAPGLFPDCVLPGCRQPVAKIGDTCDTCRTAFGAFLRPTEAALTATEIAERDRVVAATYAARRT</sequence>
<name>A0ABT1QFK9_9NOCA</name>
<proteinExistence type="predicted"/>
<dbReference type="RefSeq" id="WP_255968409.1">
    <property type="nucleotide sequence ID" value="NZ_JANFQF010000008.1"/>
</dbReference>
<dbReference type="EMBL" id="JANFQF010000008">
    <property type="protein sequence ID" value="MCQ4119860.1"/>
    <property type="molecule type" value="Genomic_DNA"/>
</dbReference>
<evidence type="ECO:0008006" key="3">
    <source>
        <dbReference type="Google" id="ProtNLM"/>
    </source>
</evidence>
<accession>A0ABT1QFK9</accession>
<evidence type="ECO:0000313" key="1">
    <source>
        <dbReference type="EMBL" id="MCQ4119860.1"/>
    </source>
</evidence>
<evidence type="ECO:0000313" key="2">
    <source>
        <dbReference type="Proteomes" id="UP001524501"/>
    </source>
</evidence>
<dbReference type="Proteomes" id="UP001524501">
    <property type="component" value="Unassembled WGS sequence"/>
</dbReference>
<keyword evidence="2" id="KW-1185">Reference proteome</keyword>
<reference evidence="1 2" key="1">
    <citation type="submission" date="2022-07" db="EMBL/GenBank/DDBJ databases">
        <title>Degradation activity of malathion, p-nitrophenol and potential low-temperature adaptation strategy of Rhodococcus sp. FXJ9.536.</title>
        <authorList>
            <person name="Huang J."/>
            <person name="Huang Y."/>
        </authorList>
    </citation>
    <scope>NUCLEOTIDE SEQUENCE [LARGE SCALE GENOMIC DNA]</scope>
    <source>
        <strain evidence="1 2">FXJ9.536</strain>
    </source>
</reference>